<name>A0A9N8MV68_9BURK</name>
<sequence>MKVEAKTFDSIEIEDPLDDFRPADISNFGTWIRVGIGTSGSPAADNFEILVCTPTWLDSYIEGEKDGAAWGRHMLIVSHYDVDQIKRAVERLVSRCGSDDWVSTAQKIARFAHWEFEDYAA</sequence>
<evidence type="ECO:0000313" key="2">
    <source>
        <dbReference type="Proteomes" id="UP000675121"/>
    </source>
</evidence>
<dbReference type="AlphaFoldDB" id="A0A9N8MV68"/>
<gene>
    <name evidence="1" type="ORF">R70211_01984</name>
</gene>
<dbReference type="EMBL" id="CAJNAS010000004">
    <property type="protein sequence ID" value="CAE6878936.1"/>
    <property type="molecule type" value="Genomic_DNA"/>
</dbReference>
<dbReference type="Pfam" id="PF15586">
    <property type="entry name" value="Imm8"/>
    <property type="match status" value="1"/>
</dbReference>
<dbReference type="RefSeq" id="WP_201070966.1">
    <property type="nucleotide sequence ID" value="NZ_CAJNAS010000004.1"/>
</dbReference>
<organism evidence="1 2">
    <name type="scientific">Paraburkholderia domus</name>
    <dbReference type="NCBI Taxonomy" id="2793075"/>
    <lineage>
        <taxon>Bacteria</taxon>
        <taxon>Pseudomonadati</taxon>
        <taxon>Pseudomonadota</taxon>
        <taxon>Betaproteobacteria</taxon>
        <taxon>Burkholderiales</taxon>
        <taxon>Burkholderiaceae</taxon>
        <taxon>Paraburkholderia</taxon>
    </lineage>
</organism>
<reference evidence="1" key="1">
    <citation type="submission" date="2021-02" db="EMBL/GenBank/DDBJ databases">
        <authorList>
            <person name="Vanwijnsberghe S."/>
        </authorList>
    </citation>
    <scope>NUCLEOTIDE SEQUENCE</scope>
    <source>
        <strain evidence="1">R-70211</strain>
    </source>
</reference>
<proteinExistence type="predicted"/>
<evidence type="ECO:0008006" key="3">
    <source>
        <dbReference type="Google" id="ProtNLM"/>
    </source>
</evidence>
<accession>A0A9N8MV68</accession>
<dbReference type="Proteomes" id="UP000675121">
    <property type="component" value="Unassembled WGS sequence"/>
</dbReference>
<dbReference type="InterPro" id="IPR028964">
    <property type="entry name" value="Imm8"/>
</dbReference>
<evidence type="ECO:0000313" key="1">
    <source>
        <dbReference type="EMBL" id="CAE6878936.1"/>
    </source>
</evidence>
<keyword evidence="2" id="KW-1185">Reference proteome</keyword>
<comment type="caution">
    <text evidence="1">The sequence shown here is derived from an EMBL/GenBank/DDBJ whole genome shotgun (WGS) entry which is preliminary data.</text>
</comment>
<protein>
    <recommendedName>
        <fullName evidence="3">Immunity protein 8</fullName>
    </recommendedName>
</protein>